<evidence type="ECO:0000256" key="7">
    <source>
        <dbReference type="ARBA" id="ARBA00047968"/>
    </source>
</evidence>
<feature type="domain" description="HD" evidence="10">
    <location>
        <begin position="468"/>
        <end position="589"/>
    </location>
</feature>
<evidence type="ECO:0000313" key="12">
    <source>
        <dbReference type="Proteomes" id="UP000242432"/>
    </source>
</evidence>
<comment type="function">
    <text evidence="8">Modifies, by uridylylation and deuridylylation, the PII regulatory proteins (GlnB and homologs), in response to the nitrogen status of the cell that GlnD senses through the glutamine level. Under low glutamine levels, catalyzes the conversion of the PII proteins and UTP to PII-UMP and PPi, while under higher glutamine levels, GlnD hydrolyzes PII-UMP to PII and UMP (deuridylylation). Thus, controls uridylylation state and activity of the PII proteins, and plays an important role in the regulation of nitrogen metabolism.</text>
</comment>
<feature type="region of interest" description="Uridylyltransferase" evidence="8">
    <location>
        <begin position="1"/>
        <end position="349"/>
    </location>
</feature>
<dbReference type="InterPro" id="IPR002912">
    <property type="entry name" value="ACT_dom"/>
</dbReference>
<dbReference type="InterPro" id="IPR006674">
    <property type="entry name" value="HD_domain"/>
</dbReference>
<dbReference type="HAMAP" id="MF_00277">
    <property type="entry name" value="PII_uridylyl_transf"/>
    <property type="match status" value="1"/>
</dbReference>
<name>A0A1T4VIF4_9GAMM</name>
<keyword evidence="2 8" id="KW-0548">Nucleotidyltransferase</keyword>
<dbReference type="PROSITE" id="PS51671">
    <property type="entry name" value="ACT"/>
    <property type="match status" value="1"/>
</dbReference>
<dbReference type="CDD" id="cd00077">
    <property type="entry name" value="HDc"/>
    <property type="match status" value="1"/>
</dbReference>
<dbReference type="SUPFAM" id="SSF81301">
    <property type="entry name" value="Nucleotidyltransferase"/>
    <property type="match status" value="1"/>
</dbReference>
<feature type="domain" description="ACT" evidence="9">
    <location>
        <begin position="815"/>
        <end position="886"/>
    </location>
</feature>
<comment type="domain">
    <text evidence="8">Has four distinct domains: an N-terminal nucleotidyltransferase (NT) domain responsible for UTase activity, a central HD domain that encodes UR activity, and two C-terminal ACT domains that seem to have a role in glutamine sensing.</text>
</comment>
<evidence type="ECO:0000256" key="1">
    <source>
        <dbReference type="ARBA" id="ARBA00022679"/>
    </source>
</evidence>
<evidence type="ECO:0000256" key="6">
    <source>
        <dbReference type="ARBA" id="ARBA00023268"/>
    </source>
</evidence>
<dbReference type="Pfam" id="PF01966">
    <property type="entry name" value="HD"/>
    <property type="match status" value="1"/>
</dbReference>
<dbReference type="Gene3D" id="1.10.3210.10">
    <property type="entry name" value="Hypothetical protein af1432"/>
    <property type="match status" value="1"/>
</dbReference>
<dbReference type="Pfam" id="PF08335">
    <property type="entry name" value="GlnD_UR_UTase"/>
    <property type="match status" value="1"/>
</dbReference>
<dbReference type="SUPFAM" id="SSF55021">
    <property type="entry name" value="ACT-like"/>
    <property type="match status" value="1"/>
</dbReference>
<keyword evidence="4 8" id="KW-0378">Hydrolase</keyword>
<dbReference type="SMART" id="SM00471">
    <property type="entry name" value="HDc"/>
    <property type="match status" value="1"/>
</dbReference>
<dbReference type="PANTHER" id="PTHR47320:SF1">
    <property type="entry name" value="BIFUNCTIONAL URIDYLYLTRANSFERASE_URIDYLYL-REMOVING ENZYME"/>
    <property type="match status" value="1"/>
</dbReference>
<dbReference type="InterPro" id="IPR010043">
    <property type="entry name" value="UTase/UR"/>
</dbReference>
<reference evidence="12" key="1">
    <citation type="submission" date="2017-02" db="EMBL/GenBank/DDBJ databases">
        <authorList>
            <person name="Varghese N."/>
            <person name="Submissions S."/>
        </authorList>
    </citation>
    <scope>NUCLEOTIDE SEQUENCE [LARGE SCALE GENOMIC DNA]</scope>
    <source>
        <strain evidence="12">DSM 3072</strain>
    </source>
</reference>
<keyword evidence="12" id="KW-1185">Reference proteome</keyword>
<dbReference type="PROSITE" id="PS51831">
    <property type="entry name" value="HD"/>
    <property type="match status" value="1"/>
</dbReference>
<dbReference type="SUPFAM" id="SSF109604">
    <property type="entry name" value="HD-domain/PDEase-like"/>
    <property type="match status" value="1"/>
</dbReference>
<dbReference type="RefSeq" id="WP_078928987.1">
    <property type="nucleotide sequence ID" value="NZ_FUXX01000026.1"/>
</dbReference>
<dbReference type="CDD" id="cd05401">
    <property type="entry name" value="NT_GlnE_GlnD_like"/>
    <property type="match status" value="1"/>
</dbReference>
<dbReference type="NCBIfam" id="TIGR01693">
    <property type="entry name" value="UTase_glnD"/>
    <property type="match status" value="1"/>
</dbReference>
<dbReference type="GO" id="GO:0008081">
    <property type="term" value="F:phosphoric diester hydrolase activity"/>
    <property type="evidence" value="ECO:0007669"/>
    <property type="project" value="UniProtKB-UniRule"/>
</dbReference>
<comment type="cofactor">
    <cofactor evidence="8">
        <name>Mg(2+)</name>
        <dbReference type="ChEBI" id="CHEBI:18420"/>
    </cofactor>
</comment>
<dbReference type="InterPro" id="IPR045865">
    <property type="entry name" value="ACT-like_dom_sf"/>
</dbReference>
<dbReference type="PIRSF" id="PIRSF006288">
    <property type="entry name" value="PII_uridyltransf"/>
    <property type="match status" value="1"/>
</dbReference>
<evidence type="ECO:0000256" key="3">
    <source>
        <dbReference type="ARBA" id="ARBA00022737"/>
    </source>
</evidence>
<dbReference type="InterPro" id="IPR043519">
    <property type="entry name" value="NT_sf"/>
</dbReference>
<evidence type="ECO:0000256" key="8">
    <source>
        <dbReference type="HAMAP-Rule" id="MF_00277"/>
    </source>
</evidence>
<dbReference type="InterPro" id="IPR003607">
    <property type="entry name" value="HD/PDEase_dom"/>
</dbReference>
<proteinExistence type="inferred from homology"/>
<comment type="catalytic activity">
    <reaction evidence="7">
        <text>guanosine 3',5'-bis(diphosphate) + H2O = GDP + diphosphate + H(+)</text>
        <dbReference type="Rhea" id="RHEA:14253"/>
        <dbReference type="ChEBI" id="CHEBI:15377"/>
        <dbReference type="ChEBI" id="CHEBI:15378"/>
        <dbReference type="ChEBI" id="CHEBI:33019"/>
        <dbReference type="ChEBI" id="CHEBI:58189"/>
        <dbReference type="ChEBI" id="CHEBI:77828"/>
        <dbReference type="EC" id="3.1.7.2"/>
    </reaction>
</comment>
<dbReference type="Pfam" id="PF03445">
    <property type="entry name" value="DUF294"/>
    <property type="match status" value="1"/>
</dbReference>
<sequence>MFESITIPRQINQENLKKVFPFSFSGLDVKDIKKARERISLFELYQIECFKKGFSVREIIRNSSDIIDELMTIIWNSLIGKDSPHLALIAVGGYGRREQFLRSDIDLLILCNEDQIDSESKEKIESFVSFLWDLRLDIGSSVRTIKETILASVHDITIRSNLLETHFITGSTEVYEDLKKSIDTNGFWDNEKFFLAKYDEQNERYHSFRDTIFSLEPDIKNNPGGLRDLQVMQWLSLKILNAKENDTLFSVGLLSQSEYEEYLACQSFLFDVRYAVHCNSSSNILRLDFQKTVSSMLGYGEEGNAPVEAMMRDLYRTFHRVKELNHIVLQLIQLQTHGYVGRDYAEPVFINRDFVQRGHYIDVLDQELFKSNPAKIMELFITIATRPNIEKIHVHCLRALREGRRELKEPLITIPECRNLFRTILSMTEVAPKILNLMHETRVLSSYMPQWARIEGLAQFDRFHLFSVDEHSIRVIKNVQELAHSKLPEYQLFRSVYKRINDHELLITASLLHDIAKGRGGNHAAKGAKEAEQFCRLHDFSEYQTQMVSWLVESHLQLNTTATRRDITDIEVIKNFCYFVKDEEHLNQLYCLTIADISATNENVWNSWKDNIFRQLYQSVRFALSQETADIAASIKTKALDKQKTVMSLLSTECNKADLLRYIRQLPIEYFMHYQPEDISWHLKNILRYDSADKPLLLFSQTPNIGTELFIYSQNNSPMLFGNIAKTMAAKELNVVSAQVFLTNKLHVLCTIMFQNKKGLPIDTERLNGLRKTILGKIEDTSTSFVLPKERNERKIFDVPTRIVYLDSETDKQTKLEISTLDRHGLLARIGLTFAKLGYQISAARITTTGERADDYFAITDINGLPLSLLQKNELSLELKAALDQI</sequence>
<dbReference type="Proteomes" id="UP000242432">
    <property type="component" value="Unassembled WGS sequence"/>
</dbReference>
<dbReference type="GO" id="GO:0008773">
    <property type="term" value="F:[protein-PII] uridylyltransferase activity"/>
    <property type="evidence" value="ECO:0007669"/>
    <property type="project" value="UniProtKB-UniRule"/>
</dbReference>
<dbReference type="EC" id="2.7.7.59" evidence="8"/>
<evidence type="ECO:0000259" key="10">
    <source>
        <dbReference type="PROSITE" id="PS51831"/>
    </source>
</evidence>
<dbReference type="GO" id="GO:0006808">
    <property type="term" value="P:regulation of nitrogen utilization"/>
    <property type="evidence" value="ECO:0007669"/>
    <property type="project" value="UniProtKB-UniRule"/>
</dbReference>
<comment type="catalytic activity">
    <reaction evidence="8">
        <text>[protein-PII]-L-tyrosine + UTP = [protein-PII]-uridylyl-L-tyrosine + diphosphate</text>
        <dbReference type="Rhea" id="RHEA:13673"/>
        <dbReference type="Rhea" id="RHEA-COMP:12147"/>
        <dbReference type="Rhea" id="RHEA-COMP:12148"/>
        <dbReference type="ChEBI" id="CHEBI:33019"/>
        <dbReference type="ChEBI" id="CHEBI:46398"/>
        <dbReference type="ChEBI" id="CHEBI:46858"/>
        <dbReference type="ChEBI" id="CHEBI:90602"/>
        <dbReference type="EC" id="2.7.7.59"/>
    </reaction>
</comment>
<dbReference type="EMBL" id="FUXX01000026">
    <property type="protein sequence ID" value="SKA64695.1"/>
    <property type="molecule type" value="Genomic_DNA"/>
</dbReference>
<dbReference type="PANTHER" id="PTHR47320">
    <property type="entry name" value="BIFUNCTIONAL URIDYLYLTRANSFERASE/URIDYLYL-REMOVING ENZYME"/>
    <property type="match status" value="1"/>
</dbReference>
<accession>A0A1T4VIF4</accession>
<evidence type="ECO:0000256" key="2">
    <source>
        <dbReference type="ARBA" id="ARBA00022695"/>
    </source>
</evidence>
<dbReference type="InterPro" id="IPR013546">
    <property type="entry name" value="PII_UdlTrfase/GS_AdlTrfase"/>
</dbReference>
<evidence type="ECO:0000313" key="11">
    <source>
        <dbReference type="EMBL" id="SKA64695.1"/>
    </source>
</evidence>
<dbReference type="InterPro" id="IPR005105">
    <property type="entry name" value="GlnD_Uridyltrans_N"/>
</dbReference>
<evidence type="ECO:0000256" key="4">
    <source>
        <dbReference type="ARBA" id="ARBA00022801"/>
    </source>
</evidence>
<organism evidence="11 12">
    <name type="scientific">Succinivibrio dextrinosolvens DSM 3072</name>
    <dbReference type="NCBI Taxonomy" id="1123324"/>
    <lineage>
        <taxon>Bacteria</taxon>
        <taxon>Pseudomonadati</taxon>
        <taxon>Pseudomonadota</taxon>
        <taxon>Gammaproteobacteria</taxon>
        <taxon>Aeromonadales</taxon>
        <taxon>Succinivibrionaceae</taxon>
        <taxon>Succinivibrio</taxon>
    </lineage>
</organism>
<comment type="similarity">
    <text evidence="8">Belongs to the GlnD family.</text>
</comment>
<dbReference type="GO" id="GO:0008893">
    <property type="term" value="F:guanosine-3',5'-bis(diphosphate) 3'-diphosphatase activity"/>
    <property type="evidence" value="ECO:0007669"/>
    <property type="project" value="UniProtKB-EC"/>
</dbReference>
<comment type="activity regulation">
    <text evidence="8">Uridylyltransferase (UTase) activity is inhibited by glutamine, while glutamine activates uridylyl-removing (UR) activity.</text>
</comment>
<keyword evidence="3" id="KW-0677">Repeat</keyword>
<dbReference type="STRING" id="83771.SAMN02910357_00669"/>
<protein>
    <recommendedName>
        <fullName evidence="8">Bifunctional uridylyltransferase/uridylyl-removing enzyme</fullName>
        <shortName evidence="8">UTase/UR</shortName>
    </recommendedName>
    <alternativeName>
        <fullName evidence="8">Bifunctional [protein-PII] modification enzyme</fullName>
    </alternativeName>
    <alternativeName>
        <fullName evidence="8">Bifunctional nitrogen sensor protein</fullName>
    </alternativeName>
    <domain>
        <recommendedName>
            <fullName evidence="8">[Protein-PII] uridylyltransferase</fullName>
            <shortName evidence="8">PII uridylyltransferase</shortName>
            <shortName evidence="8">UTase</shortName>
            <ecNumber evidence="8">2.7.7.59</ecNumber>
        </recommendedName>
    </domain>
    <domain>
        <recommendedName>
            <fullName evidence="8">[Protein-PII]-UMP uridylyl-removing enzyme</fullName>
            <shortName evidence="8">UR</shortName>
            <ecNumber evidence="8">3.1.4.-</ecNumber>
        </recommendedName>
    </domain>
</protein>
<keyword evidence="1 8" id="KW-0808">Transferase</keyword>
<evidence type="ECO:0000256" key="5">
    <source>
        <dbReference type="ARBA" id="ARBA00022842"/>
    </source>
</evidence>
<dbReference type="AlphaFoldDB" id="A0A1T4VIF4"/>
<evidence type="ECO:0000259" key="9">
    <source>
        <dbReference type="PROSITE" id="PS51671"/>
    </source>
</evidence>
<keyword evidence="6 8" id="KW-0511">Multifunctional enzyme</keyword>
<dbReference type="EC" id="3.1.4.-" evidence="8"/>
<gene>
    <name evidence="8" type="primary">glnD</name>
    <name evidence="11" type="ORF">SAMN02745213_01564</name>
</gene>
<keyword evidence="5 8" id="KW-0460">Magnesium</keyword>
<comment type="catalytic activity">
    <reaction evidence="8">
        <text>[protein-PII]-uridylyl-L-tyrosine + H2O = [protein-PII]-L-tyrosine + UMP + H(+)</text>
        <dbReference type="Rhea" id="RHEA:48600"/>
        <dbReference type="Rhea" id="RHEA-COMP:12147"/>
        <dbReference type="Rhea" id="RHEA-COMP:12148"/>
        <dbReference type="ChEBI" id="CHEBI:15377"/>
        <dbReference type="ChEBI" id="CHEBI:15378"/>
        <dbReference type="ChEBI" id="CHEBI:46858"/>
        <dbReference type="ChEBI" id="CHEBI:57865"/>
        <dbReference type="ChEBI" id="CHEBI:90602"/>
    </reaction>
</comment>
<dbReference type="CDD" id="cd04899">
    <property type="entry name" value="ACT_ACR-UUR-like_2"/>
    <property type="match status" value="1"/>
</dbReference>
<comment type="caution">
    <text evidence="8">Lacks conserved residue(s) required for the propagation of feature annotation.</text>
</comment>